<comment type="caution">
    <text evidence="1">The sequence shown here is derived from an EMBL/GenBank/DDBJ whole genome shotgun (WGS) entry which is preliminary data.</text>
</comment>
<dbReference type="InterPro" id="IPR009711">
    <property type="entry name" value="UPF0473"/>
</dbReference>
<accession>A0A9D2PWX9</accession>
<dbReference type="Proteomes" id="UP000823863">
    <property type="component" value="Unassembled WGS sequence"/>
</dbReference>
<sequence>MPGEESLRLILEDETGEEQEYELIGTFAFEDRDYMGLLPVEKPEEGVLILGFHPGKEDEILLDPIEDEEEYQRAAEAFEDIFNQRIPMDTFEEQEEFETGEFEPEEFELEDFDEEFDIEEIENETIEEKGNE</sequence>
<name>A0A9D2PWX9_9FIRM</name>
<proteinExistence type="predicted"/>
<dbReference type="EMBL" id="DWWB01000062">
    <property type="protein sequence ID" value="HJC67292.1"/>
    <property type="molecule type" value="Genomic_DNA"/>
</dbReference>
<reference evidence="1" key="1">
    <citation type="journal article" date="2021" name="PeerJ">
        <title>Extensive microbial diversity within the chicken gut microbiome revealed by metagenomics and culture.</title>
        <authorList>
            <person name="Gilroy R."/>
            <person name="Ravi A."/>
            <person name="Getino M."/>
            <person name="Pursley I."/>
            <person name="Horton D.L."/>
            <person name="Alikhan N.F."/>
            <person name="Baker D."/>
            <person name="Gharbi K."/>
            <person name="Hall N."/>
            <person name="Watson M."/>
            <person name="Adriaenssens E.M."/>
            <person name="Foster-Nyarko E."/>
            <person name="Jarju S."/>
            <person name="Secka A."/>
            <person name="Antonio M."/>
            <person name="Oren A."/>
            <person name="Chaudhuri R.R."/>
            <person name="La Ragione R."/>
            <person name="Hildebrand F."/>
            <person name="Pallen M.J."/>
        </authorList>
    </citation>
    <scope>NUCLEOTIDE SEQUENCE</scope>
    <source>
        <strain evidence="1">CHK198-12963</strain>
    </source>
</reference>
<evidence type="ECO:0000313" key="1">
    <source>
        <dbReference type="EMBL" id="HJC67292.1"/>
    </source>
</evidence>
<organism evidence="1 2">
    <name type="scientific">Candidatus Enterocloster excrementigallinarum</name>
    <dbReference type="NCBI Taxonomy" id="2838558"/>
    <lineage>
        <taxon>Bacteria</taxon>
        <taxon>Bacillati</taxon>
        <taxon>Bacillota</taxon>
        <taxon>Clostridia</taxon>
        <taxon>Lachnospirales</taxon>
        <taxon>Lachnospiraceae</taxon>
        <taxon>Enterocloster</taxon>
    </lineage>
</organism>
<dbReference type="Pfam" id="PF06949">
    <property type="entry name" value="DUF1292"/>
    <property type="match status" value="1"/>
</dbReference>
<dbReference type="AlphaFoldDB" id="A0A9D2PWX9"/>
<gene>
    <name evidence="1" type="ORF">H9931_11360</name>
</gene>
<protein>
    <submittedName>
        <fullName evidence="1">DUF1292 domain-containing protein</fullName>
    </submittedName>
</protein>
<reference evidence="1" key="2">
    <citation type="submission" date="2021-04" db="EMBL/GenBank/DDBJ databases">
        <authorList>
            <person name="Gilroy R."/>
        </authorList>
    </citation>
    <scope>NUCLEOTIDE SEQUENCE</scope>
    <source>
        <strain evidence="1">CHK198-12963</strain>
    </source>
</reference>
<evidence type="ECO:0000313" key="2">
    <source>
        <dbReference type="Proteomes" id="UP000823863"/>
    </source>
</evidence>